<feature type="transmembrane region" description="Helical" evidence="5">
    <location>
        <begin position="149"/>
        <end position="168"/>
    </location>
</feature>
<keyword evidence="2 5" id="KW-0812">Transmembrane</keyword>
<proteinExistence type="predicted"/>
<feature type="transmembrane region" description="Helical" evidence="5">
    <location>
        <begin position="114"/>
        <end position="137"/>
    </location>
</feature>
<dbReference type="OrthoDB" id="5485476at2"/>
<dbReference type="RefSeq" id="WP_090943167.1">
    <property type="nucleotide sequence ID" value="NZ_FOTS01000062.1"/>
</dbReference>
<feature type="transmembrane region" description="Helical" evidence="5">
    <location>
        <begin position="345"/>
        <end position="370"/>
    </location>
</feature>
<dbReference type="PANTHER" id="PTHR43243">
    <property type="entry name" value="INNER MEMBRANE TRANSPORTER YGJI-RELATED"/>
    <property type="match status" value="1"/>
</dbReference>
<gene>
    <name evidence="6" type="ORF">SAMN04490355_10623</name>
</gene>
<dbReference type="PANTHER" id="PTHR43243:SF11">
    <property type="entry name" value="AMINO ACID PERMEASE_ SLC12A DOMAIN-CONTAINING PROTEIN"/>
    <property type="match status" value="1"/>
</dbReference>
<dbReference type="Gene3D" id="1.20.1740.10">
    <property type="entry name" value="Amino acid/polyamine transporter I"/>
    <property type="match status" value="1"/>
</dbReference>
<feature type="transmembrane region" description="Helical" evidence="5">
    <location>
        <begin position="37"/>
        <end position="55"/>
    </location>
</feature>
<dbReference type="InterPro" id="IPR002293">
    <property type="entry name" value="AA/rel_permease1"/>
</dbReference>
<dbReference type="EMBL" id="FOTS01000062">
    <property type="protein sequence ID" value="SFM25890.1"/>
    <property type="molecule type" value="Genomic_DNA"/>
</dbReference>
<comment type="subcellular location">
    <subcellularLocation>
        <location evidence="1">Membrane</location>
        <topology evidence="1">Multi-pass membrane protein</topology>
    </subcellularLocation>
</comment>
<feature type="transmembrane region" description="Helical" evidence="5">
    <location>
        <begin position="320"/>
        <end position="339"/>
    </location>
</feature>
<evidence type="ECO:0000256" key="3">
    <source>
        <dbReference type="ARBA" id="ARBA00022989"/>
    </source>
</evidence>
<evidence type="ECO:0000256" key="1">
    <source>
        <dbReference type="ARBA" id="ARBA00004141"/>
    </source>
</evidence>
<keyword evidence="7" id="KW-1185">Reference proteome</keyword>
<evidence type="ECO:0000313" key="7">
    <source>
        <dbReference type="Proteomes" id="UP000199520"/>
    </source>
</evidence>
<evidence type="ECO:0000313" key="6">
    <source>
        <dbReference type="EMBL" id="SFM25890.1"/>
    </source>
</evidence>
<reference evidence="7" key="1">
    <citation type="submission" date="2016-10" db="EMBL/GenBank/DDBJ databases">
        <authorList>
            <person name="Varghese N."/>
            <person name="Submissions S."/>
        </authorList>
    </citation>
    <scope>NUCLEOTIDE SEQUENCE [LARGE SCALE GENOMIC DNA]</scope>
    <source>
        <strain evidence="7">DSM 13327</strain>
    </source>
</reference>
<protein>
    <submittedName>
        <fullName evidence="6">Amino acid transporter</fullName>
    </submittedName>
</protein>
<keyword evidence="3 5" id="KW-1133">Transmembrane helix</keyword>
<feature type="transmembrane region" description="Helical" evidence="5">
    <location>
        <begin position="271"/>
        <end position="299"/>
    </location>
</feature>
<dbReference type="Pfam" id="PF13520">
    <property type="entry name" value="AA_permease_2"/>
    <property type="match status" value="1"/>
</dbReference>
<evidence type="ECO:0000256" key="5">
    <source>
        <dbReference type="SAM" id="Phobius"/>
    </source>
</evidence>
<feature type="transmembrane region" description="Helical" evidence="5">
    <location>
        <begin position="414"/>
        <end position="439"/>
    </location>
</feature>
<dbReference type="GO" id="GO:0015171">
    <property type="term" value="F:amino acid transmembrane transporter activity"/>
    <property type="evidence" value="ECO:0007669"/>
    <property type="project" value="TreeGrafter"/>
</dbReference>
<evidence type="ECO:0000256" key="4">
    <source>
        <dbReference type="ARBA" id="ARBA00023136"/>
    </source>
</evidence>
<name>A0A1I4PDX1_9FIRM</name>
<dbReference type="AlphaFoldDB" id="A0A1I4PDX1"/>
<sequence length="580" mass="62925">MKQKPTSKLKELAATAICGNDITSSCLYVSALSIVYAGKWAWVSLLMVSVVLYFYRNIYGEVVGALPLNGGAYNALLNTTSKLVASIAACFTLLSYMATAVISANEAMHYLQTMWHTLPIITATGALLAVFMLLMIFGISESAKVATGIFLLHLCTIGILIVSSLWLFSNSGPAIFIENFQLPVEGSIGIALFFGFSAAMLGISGFESSANFVEEQAPGVFQKTLRNMWVAVTVINPLLAFLALAILPIYEIHLHQEALLSTMGIISGGEWLAGMVAIDAALVLSGAVLTSYVGVTGLVHRMVLDRCLPQYLLKVNRYGTQYRIVIVFFLLCVSVLLVTSGKLMALAGVYTISFLSVMTLFGIGNLLLKVRRSGLKRPVKSSWLAAILAISAVVAAISGTIIMNPAYVGIFLEYFLPTLIIVLIMLNRISLLTACLFVVRAVSNKITGAAKALTKGIQASIDEINSQQVVFFTRGGDLANLNLAMLYVRDNEHTNRIKIVNVLGEGIEVLPGLADDIHFLGRIYPEVKIEFVLYRGEFGPELIQDLSQKWSIPPNFMFIGSPRGEFKYSSAELGGVRLII</sequence>
<feature type="transmembrane region" description="Helical" evidence="5">
    <location>
        <begin position="227"/>
        <end position="251"/>
    </location>
</feature>
<organism evidence="6 7">
    <name type="scientific">Pelosinus propionicus DSM 13327</name>
    <dbReference type="NCBI Taxonomy" id="1123291"/>
    <lineage>
        <taxon>Bacteria</taxon>
        <taxon>Bacillati</taxon>
        <taxon>Bacillota</taxon>
        <taxon>Negativicutes</taxon>
        <taxon>Selenomonadales</taxon>
        <taxon>Sporomusaceae</taxon>
        <taxon>Pelosinus</taxon>
    </lineage>
</organism>
<feature type="transmembrane region" description="Helical" evidence="5">
    <location>
        <begin position="188"/>
        <end position="206"/>
    </location>
</feature>
<feature type="transmembrane region" description="Helical" evidence="5">
    <location>
        <begin position="382"/>
        <end position="402"/>
    </location>
</feature>
<accession>A0A1I4PDX1</accession>
<evidence type="ECO:0000256" key="2">
    <source>
        <dbReference type="ARBA" id="ARBA00022692"/>
    </source>
</evidence>
<keyword evidence="4 5" id="KW-0472">Membrane</keyword>
<dbReference type="Proteomes" id="UP000199520">
    <property type="component" value="Unassembled WGS sequence"/>
</dbReference>
<feature type="transmembrane region" description="Helical" evidence="5">
    <location>
        <begin position="83"/>
        <end position="102"/>
    </location>
</feature>
<dbReference type="STRING" id="1123291.SAMN04490355_10623"/>
<dbReference type="GO" id="GO:0016020">
    <property type="term" value="C:membrane"/>
    <property type="evidence" value="ECO:0007669"/>
    <property type="project" value="UniProtKB-SubCell"/>
</dbReference>